<accession>A0ACC0W9L2</accession>
<evidence type="ECO:0000313" key="1">
    <source>
        <dbReference type="EMBL" id="KAI9915434.1"/>
    </source>
</evidence>
<protein>
    <submittedName>
        <fullName evidence="1">Uncharacterized protein</fullName>
    </submittedName>
</protein>
<name>A0ACC0W9L2_9STRA</name>
<dbReference type="EMBL" id="CM047582">
    <property type="protein sequence ID" value="KAI9915434.1"/>
    <property type="molecule type" value="Genomic_DNA"/>
</dbReference>
<sequence length="168" mass="19461">MFSSHTGEQIYLHAVQMLDQHDLNQLLNLDSSEFGVGFTSLIYDFSFFFKAIMDEQFYSWLTGLISYLRIQQTLITKMKTKAPKVADTRWESMSKVLYSIFIDILLWTNFILVRLLFGSNIIGWTHSCIGPEKPACAPPLQWWIYIIFVAKKSKEAIITFRSLEGLTT</sequence>
<comment type="caution">
    <text evidence="1">The sequence shown here is derived from an EMBL/GenBank/DDBJ whole genome shotgun (WGS) entry which is preliminary data.</text>
</comment>
<reference evidence="1 2" key="1">
    <citation type="journal article" date="2022" name="bioRxiv">
        <title>The genome of the oomycete Peronosclerospora sorghi, a cosmopolitan pathogen of maize and sorghum, is inflated with dispersed pseudogenes.</title>
        <authorList>
            <person name="Fletcher K."/>
            <person name="Martin F."/>
            <person name="Isakeit T."/>
            <person name="Cavanaugh K."/>
            <person name="Magill C."/>
            <person name="Michelmore R."/>
        </authorList>
    </citation>
    <scope>NUCLEOTIDE SEQUENCE [LARGE SCALE GENOMIC DNA]</scope>
    <source>
        <strain evidence="1">P6</strain>
    </source>
</reference>
<evidence type="ECO:0000313" key="2">
    <source>
        <dbReference type="Proteomes" id="UP001163321"/>
    </source>
</evidence>
<keyword evidence="2" id="KW-1185">Reference proteome</keyword>
<organism evidence="1 2">
    <name type="scientific">Peronosclerospora sorghi</name>
    <dbReference type="NCBI Taxonomy" id="230839"/>
    <lineage>
        <taxon>Eukaryota</taxon>
        <taxon>Sar</taxon>
        <taxon>Stramenopiles</taxon>
        <taxon>Oomycota</taxon>
        <taxon>Peronosporomycetes</taxon>
        <taxon>Peronosporales</taxon>
        <taxon>Peronosporaceae</taxon>
        <taxon>Peronosclerospora</taxon>
    </lineage>
</organism>
<proteinExistence type="predicted"/>
<dbReference type="Proteomes" id="UP001163321">
    <property type="component" value="Chromosome 3"/>
</dbReference>
<gene>
    <name evidence="1" type="ORF">PsorP6_007243</name>
</gene>